<gene>
    <name evidence="5" type="ordered locus">Fleli_1634</name>
</gene>
<keyword evidence="3" id="KW-0732">Signal</keyword>
<dbReference type="PANTHER" id="PTHR11705:SF145">
    <property type="entry name" value="PEPTIDASE M14 CARBOXYPEPTIDASE A DOMAIN-CONTAINING PROTEIN"/>
    <property type="match status" value="1"/>
</dbReference>
<dbReference type="AlphaFoldDB" id="I4AJB3"/>
<dbReference type="Pfam" id="PF00246">
    <property type="entry name" value="Peptidase_M14"/>
    <property type="match status" value="1"/>
</dbReference>
<proteinExistence type="inferred from homology"/>
<dbReference type="GO" id="GO:0005615">
    <property type="term" value="C:extracellular space"/>
    <property type="evidence" value="ECO:0007669"/>
    <property type="project" value="TreeGrafter"/>
</dbReference>
<dbReference type="STRING" id="880071.Fleli_1634"/>
<reference evidence="6" key="1">
    <citation type="submission" date="2012-06" db="EMBL/GenBank/DDBJ databases">
        <title>The complete genome of Flexibacter litoralis DSM 6794.</title>
        <authorList>
            <person name="Lucas S."/>
            <person name="Copeland A."/>
            <person name="Lapidus A."/>
            <person name="Glavina del Rio T."/>
            <person name="Dalin E."/>
            <person name="Tice H."/>
            <person name="Bruce D."/>
            <person name="Goodwin L."/>
            <person name="Pitluck S."/>
            <person name="Peters L."/>
            <person name="Ovchinnikova G."/>
            <person name="Lu M."/>
            <person name="Kyrpides N."/>
            <person name="Mavromatis K."/>
            <person name="Ivanova N."/>
            <person name="Brettin T."/>
            <person name="Detter J.C."/>
            <person name="Han C."/>
            <person name="Larimer F."/>
            <person name="Land M."/>
            <person name="Hauser L."/>
            <person name="Markowitz V."/>
            <person name="Cheng J.-F."/>
            <person name="Hugenholtz P."/>
            <person name="Woyke T."/>
            <person name="Wu D."/>
            <person name="Spring S."/>
            <person name="Lang E."/>
            <person name="Kopitz M."/>
            <person name="Brambilla E."/>
            <person name="Klenk H.-P."/>
            <person name="Eisen J.A."/>
        </authorList>
    </citation>
    <scope>NUCLEOTIDE SEQUENCE [LARGE SCALE GENOMIC DNA]</scope>
    <source>
        <strain evidence="6">ATCC 23117 / DSM 6794 / NBRC 15988 / NCIMB 1366 / Sio-4</strain>
    </source>
</reference>
<protein>
    <submittedName>
        <fullName evidence="5">Zinc carboxypeptidase</fullName>
    </submittedName>
</protein>
<keyword evidence="6" id="KW-1185">Reference proteome</keyword>
<evidence type="ECO:0000259" key="4">
    <source>
        <dbReference type="Pfam" id="PF00246"/>
    </source>
</evidence>
<feature type="chain" id="PRO_5003685760" evidence="3">
    <location>
        <begin position="25"/>
        <end position="599"/>
    </location>
</feature>
<comment type="cofactor">
    <cofactor evidence="1">
        <name>Zn(2+)</name>
        <dbReference type="ChEBI" id="CHEBI:29105"/>
    </cofactor>
</comment>
<evidence type="ECO:0000256" key="1">
    <source>
        <dbReference type="ARBA" id="ARBA00001947"/>
    </source>
</evidence>
<comment type="similarity">
    <text evidence="2">Belongs to the peptidase M14 family.</text>
</comment>
<dbReference type="InterPro" id="IPR000834">
    <property type="entry name" value="Peptidase_M14"/>
</dbReference>
<dbReference type="HOGENOM" id="CLU_032905_0_0_10"/>
<feature type="signal peptide" evidence="3">
    <location>
        <begin position="1"/>
        <end position="24"/>
    </location>
</feature>
<name>I4AJB3_BERLS</name>
<sequence precursor="true">MKKNILHFCIFIFTIFLFSPCSMAQKSRFSSNNNFSIPFDTNTNQTVTYQEGIEFLNKLTTAYPHFLQVNEFGMTDSGEPLHEIIFEVNGKFNPLSETEKEDKFVVFINNGIHPGESDGIDATLMLLRDLCTKEEARNQYKNIVLVAIPFYNVSGALTRNSTTRANQNGAEEYGFRGNVKNLDLNRDFVKCDSKNGESFNKLFQKWQPLVYLENHVSNGANYQYTMTHLATQADKLGGKMGMFLNEKFTPALEKAMIIRNEEMTPYVNVFGFDPVNGWEGFMDSPRYSTGYAALFQTFSMLTETHMLKPYDKRVKATSIFMEELLKYVQSNGKELQKIKTQDQNNVKIKKEFVLNWELDTTRHRILNFKGYESSLEKSKVSGLDRMKYDASKPYKKEVNYYDAFKSSLKIDVPKAYLIPLAYTEVLERLKWNNVEMDTLINAEHTAHKVEVYSIKNYKTAKSAYESHYLHSDVELSKEIMTFAEALRYPEQKYVLVKMNQAANRYIVEMLEPQGKDSFFAWNFFDGILQQKEHFSPYVFEDIAAKILEENPDLRKELEDKKASDEEFAKSAYLQLEFVYKNSIYHEKTYLRYPVFRVGG</sequence>
<dbReference type="GO" id="GO:0008270">
    <property type="term" value="F:zinc ion binding"/>
    <property type="evidence" value="ECO:0007669"/>
    <property type="project" value="InterPro"/>
</dbReference>
<evidence type="ECO:0000256" key="2">
    <source>
        <dbReference type="ARBA" id="ARBA00005988"/>
    </source>
</evidence>
<keyword evidence="5" id="KW-0378">Hydrolase</keyword>
<evidence type="ECO:0000313" key="6">
    <source>
        <dbReference type="Proteomes" id="UP000006054"/>
    </source>
</evidence>
<evidence type="ECO:0000256" key="3">
    <source>
        <dbReference type="SAM" id="SignalP"/>
    </source>
</evidence>
<accession>I4AJB3</accession>
<feature type="domain" description="Peptidase M14" evidence="4">
    <location>
        <begin position="54"/>
        <end position="202"/>
    </location>
</feature>
<dbReference type="GO" id="GO:0006508">
    <property type="term" value="P:proteolysis"/>
    <property type="evidence" value="ECO:0007669"/>
    <property type="project" value="InterPro"/>
</dbReference>
<keyword evidence="5" id="KW-0645">Protease</keyword>
<dbReference type="Proteomes" id="UP000006054">
    <property type="component" value="Chromosome"/>
</dbReference>
<dbReference type="PATRIC" id="fig|880071.3.peg.1609"/>
<dbReference type="PANTHER" id="PTHR11705">
    <property type="entry name" value="PROTEASE FAMILY M14 CARBOXYPEPTIDASE A,B"/>
    <property type="match status" value="1"/>
</dbReference>
<organism evidence="5 6">
    <name type="scientific">Bernardetia litoralis (strain ATCC 23117 / DSM 6794 / NBRC 15988 / NCIMB 1366 / Fx l1 / Sio-4)</name>
    <name type="common">Flexibacter litoralis</name>
    <dbReference type="NCBI Taxonomy" id="880071"/>
    <lineage>
        <taxon>Bacteria</taxon>
        <taxon>Pseudomonadati</taxon>
        <taxon>Bacteroidota</taxon>
        <taxon>Cytophagia</taxon>
        <taxon>Cytophagales</taxon>
        <taxon>Bernardetiaceae</taxon>
        <taxon>Bernardetia</taxon>
    </lineage>
</organism>
<dbReference type="SUPFAM" id="SSF53187">
    <property type="entry name" value="Zn-dependent exopeptidases"/>
    <property type="match status" value="1"/>
</dbReference>
<keyword evidence="5" id="KW-0121">Carboxypeptidase</keyword>
<dbReference type="KEGG" id="fli:Fleli_1634"/>
<dbReference type="EMBL" id="CP003345">
    <property type="protein sequence ID" value="AFM04048.1"/>
    <property type="molecule type" value="Genomic_DNA"/>
</dbReference>
<dbReference type="GO" id="GO:0004181">
    <property type="term" value="F:metallocarboxypeptidase activity"/>
    <property type="evidence" value="ECO:0007669"/>
    <property type="project" value="InterPro"/>
</dbReference>
<dbReference type="eggNOG" id="COG2866">
    <property type="taxonomic scope" value="Bacteria"/>
</dbReference>
<evidence type="ECO:0000313" key="5">
    <source>
        <dbReference type="EMBL" id="AFM04048.1"/>
    </source>
</evidence>
<dbReference type="Gene3D" id="3.40.630.10">
    <property type="entry name" value="Zn peptidases"/>
    <property type="match status" value="1"/>
</dbReference>